<evidence type="ECO:0000313" key="2">
    <source>
        <dbReference type="EMBL" id="QDV85768.1"/>
    </source>
</evidence>
<organism evidence="2 3">
    <name type="scientific">Stieleria magnilauensis</name>
    <dbReference type="NCBI Taxonomy" id="2527963"/>
    <lineage>
        <taxon>Bacteria</taxon>
        <taxon>Pseudomonadati</taxon>
        <taxon>Planctomycetota</taxon>
        <taxon>Planctomycetia</taxon>
        <taxon>Pirellulales</taxon>
        <taxon>Pirellulaceae</taxon>
        <taxon>Stieleria</taxon>
    </lineage>
</organism>
<name>A0ABX5XUR3_9BACT</name>
<dbReference type="EMBL" id="CP036432">
    <property type="protein sequence ID" value="QDV85768.1"/>
    <property type="molecule type" value="Genomic_DNA"/>
</dbReference>
<feature type="transmembrane region" description="Helical" evidence="1">
    <location>
        <begin position="83"/>
        <end position="101"/>
    </location>
</feature>
<dbReference type="Proteomes" id="UP000318081">
    <property type="component" value="Chromosome"/>
</dbReference>
<proteinExistence type="predicted"/>
<keyword evidence="1" id="KW-0472">Membrane</keyword>
<feature type="transmembrane region" description="Helical" evidence="1">
    <location>
        <begin position="53"/>
        <end position="76"/>
    </location>
</feature>
<dbReference type="RefSeq" id="WP_145215939.1">
    <property type="nucleotide sequence ID" value="NZ_CP036432.1"/>
</dbReference>
<gene>
    <name evidence="2" type="ORF">TBK1r_47840</name>
</gene>
<evidence type="ECO:0000313" key="3">
    <source>
        <dbReference type="Proteomes" id="UP000318081"/>
    </source>
</evidence>
<accession>A0ABX5XUR3</accession>
<keyword evidence="1" id="KW-1133">Transmembrane helix</keyword>
<sequence length="236" mass="26769">MKKTKRQIFHRTELVAIIAHVVILLSTMFWIFWDPKVANLVDQIGHEPTFRTMAVRPISLCLVGVIAMVVSAWPIVRSRRFTLRFGLWNCLVAAIACGLFVNRDNIQWLGYRWRAASHVRQLDALAERLYLDWPSEDGEIDGLGPFTSYPFGQPRVLLLLNPYPVASTDTVVAAVERSDNRSLLFQLGGTDAGVWLHWSREGSVPQEYVSGLEENRLPSKYATLSTQWHVVAYGES</sequence>
<evidence type="ECO:0000256" key="1">
    <source>
        <dbReference type="SAM" id="Phobius"/>
    </source>
</evidence>
<feature type="transmembrane region" description="Helical" evidence="1">
    <location>
        <begin position="12"/>
        <end position="33"/>
    </location>
</feature>
<keyword evidence="3" id="KW-1185">Reference proteome</keyword>
<reference evidence="2 3" key="1">
    <citation type="submission" date="2019-02" db="EMBL/GenBank/DDBJ databases">
        <title>Deep-cultivation of Planctomycetes and their phenomic and genomic characterization uncovers novel biology.</title>
        <authorList>
            <person name="Wiegand S."/>
            <person name="Jogler M."/>
            <person name="Boedeker C."/>
            <person name="Pinto D."/>
            <person name="Vollmers J."/>
            <person name="Rivas-Marin E."/>
            <person name="Kohn T."/>
            <person name="Peeters S.H."/>
            <person name="Heuer A."/>
            <person name="Rast P."/>
            <person name="Oberbeckmann S."/>
            <person name="Bunk B."/>
            <person name="Jeske O."/>
            <person name="Meyerdierks A."/>
            <person name="Storesund J.E."/>
            <person name="Kallscheuer N."/>
            <person name="Luecker S."/>
            <person name="Lage O.M."/>
            <person name="Pohl T."/>
            <person name="Merkel B.J."/>
            <person name="Hornburger P."/>
            <person name="Mueller R.-W."/>
            <person name="Bruemmer F."/>
            <person name="Labrenz M."/>
            <person name="Spormann A.M."/>
            <person name="Op den Camp H."/>
            <person name="Overmann J."/>
            <person name="Amann R."/>
            <person name="Jetten M.S.M."/>
            <person name="Mascher T."/>
            <person name="Medema M.H."/>
            <person name="Devos D.P."/>
            <person name="Kaster A.-K."/>
            <person name="Ovreas L."/>
            <person name="Rohde M."/>
            <person name="Galperin M.Y."/>
            <person name="Jogler C."/>
        </authorList>
    </citation>
    <scope>NUCLEOTIDE SEQUENCE [LARGE SCALE GENOMIC DNA]</scope>
    <source>
        <strain evidence="2 3">TBK1r</strain>
    </source>
</reference>
<keyword evidence="1" id="KW-0812">Transmembrane</keyword>
<protein>
    <submittedName>
        <fullName evidence="2">Uncharacterized protein</fullName>
    </submittedName>
</protein>